<evidence type="ECO:0000256" key="6">
    <source>
        <dbReference type="ARBA" id="ARBA00023136"/>
    </source>
</evidence>
<dbReference type="EMBL" id="AP024849">
    <property type="protein sequence ID" value="BCZ44398.1"/>
    <property type="molecule type" value="Genomic_DNA"/>
</dbReference>
<keyword evidence="5 7" id="KW-1133">Transmembrane helix</keyword>
<keyword evidence="6 7" id="KW-0472">Membrane</keyword>
<gene>
    <name evidence="9" type="ORF">psyc5s11_04650</name>
</gene>
<dbReference type="Gene3D" id="1.10.3730.20">
    <property type="match status" value="1"/>
</dbReference>
<dbReference type="InterPro" id="IPR051258">
    <property type="entry name" value="Diverse_Substrate_Transporter"/>
</dbReference>
<feature type="transmembrane region" description="Helical" evidence="7">
    <location>
        <begin position="106"/>
        <end position="125"/>
    </location>
</feature>
<feature type="domain" description="EamA" evidence="8">
    <location>
        <begin position="157"/>
        <end position="288"/>
    </location>
</feature>
<protein>
    <submittedName>
        <fullName evidence="9">Permease</fullName>
    </submittedName>
</protein>
<dbReference type="PANTHER" id="PTHR42920">
    <property type="entry name" value="OS03G0707200 PROTEIN-RELATED"/>
    <property type="match status" value="1"/>
</dbReference>
<evidence type="ECO:0000256" key="3">
    <source>
        <dbReference type="ARBA" id="ARBA00022475"/>
    </source>
</evidence>
<feature type="transmembrane region" description="Helical" evidence="7">
    <location>
        <begin position="77"/>
        <end position="100"/>
    </location>
</feature>
<keyword evidence="10" id="KW-1185">Reference proteome</keyword>
<reference evidence="10" key="1">
    <citation type="submission" date="2021-07" db="EMBL/GenBank/DDBJ databases">
        <title>Complete genome sequencing of a Clostridium isolate.</title>
        <authorList>
            <person name="Ueki A."/>
            <person name="Tonouchi A."/>
        </authorList>
    </citation>
    <scope>NUCLEOTIDE SEQUENCE [LARGE SCALE GENOMIC DNA]</scope>
    <source>
        <strain evidence="10">C5S11</strain>
    </source>
</reference>
<organism evidence="9 10">
    <name type="scientific">Clostridium gelidum</name>
    <dbReference type="NCBI Taxonomy" id="704125"/>
    <lineage>
        <taxon>Bacteria</taxon>
        <taxon>Bacillati</taxon>
        <taxon>Bacillota</taxon>
        <taxon>Clostridia</taxon>
        <taxon>Eubacteriales</taxon>
        <taxon>Clostridiaceae</taxon>
        <taxon>Clostridium</taxon>
    </lineage>
</organism>
<accession>A0ABN6IS60</accession>
<dbReference type="Pfam" id="PF00892">
    <property type="entry name" value="EamA"/>
    <property type="match status" value="2"/>
</dbReference>
<keyword evidence="3" id="KW-1003">Cell membrane</keyword>
<feature type="transmembrane region" description="Helical" evidence="7">
    <location>
        <begin position="132"/>
        <end position="148"/>
    </location>
</feature>
<feature type="transmembrane region" description="Helical" evidence="7">
    <location>
        <begin position="40"/>
        <end position="57"/>
    </location>
</feature>
<keyword evidence="4 7" id="KW-0812">Transmembrane</keyword>
<comment type="similarity">
    <text evidence="2">Belongs to the EamA transporter family.</text>
</comment>
<feature type="domain" description="EamA" evidence="8">
    <location>
        <begin position="8"/>
        <end position="147"/>
    </location>
</feature>
<evidence type="ECO:0000256" key="5">
    <source>
        <dbReference type="ARBA" id="ARBA00022989"/>
    </source>
</evidence>
<evidence type="ECO:0000313" key="10">
    <source>
        <dbReference type="Proteomes" id="UP000824633"/>
    </source>
</evidence>
<sequence length="310" mass="33111">MNNRIIKANMLLLLTAAIWGFAFVAQRVGSQYVGGFTFNGIRFALGSISLIPLIIYLDKRKKNGNKSNNEVSTKKTIVSGILAGTILYTGSTLQQVGLTYTTAGKASFITSLYMVIVPIIGIILGHKIGKKSWIGVGFAVIGLYLLSINENFSIGYGDMLELICSIFFALHILAIGYFCNKVDPLKLSCIQFATSSGLSLISAVIFENITISGISNALIPILYGGFLSTGVAYTLQVVAQKNAKPSHAAIIMSMESVFGAIGGALLLGEIMSTKAYIGCILIFAGILIPQIKLYPKLSIKANNKDGTTIC</sequence>
<evidence type="ECO:0000256" key="1">
    <source>
        <dbReference type="ARBA" id="ARBA00004651"/>
    </source>
</evidence>
<dbReference type="InterPro" id="IPR037185">
    <property type="entry name" value="EmrE-like"/>
</dbReference>
<feature type="transmembrane region" description="Helical" evidence="7">
    <location>
        <begin position="217"/>
        <end position="235"/>
    </location>
</feature>
<feature type="transmembrane region" description="Helical" evidence="7">
    <location>
        <begin position="247"/>
        <end position="268"/>
    </location>
</feature>
<evidence type="ECO:0000256" key="4">
    <source>
        <dbReference type="ARBA" id="ARBA00022692"/>
    </source>
</evidence>
<evidence type="ECO:0000256" key="7">
    <source>
        <dbReference type="SAM" id="Phobius"/>
    </source>
</evidence>
<dbReference type="SUPFAM" id="SSF103481">
    <property type="entry name" value="Multidrug resistance efflux transporter EmrE"/>
    <property type="match status" value="2"/>
</dbReference>
<feature type="transmembrane region" description="Helical" evidence="7">
    <location>
        <begin position="274"/>
        <end position="294"/>
    </location>
</feature>
<evidence type="ECO:0000259" key="8">
    <source>
        <dbReference type="Pfam" id="PF00892"/>
    </source>
</evidence>
<dbReference type="Proteomes" id="UP000824633">
    <property type="component" value="Chromosome"/>
</dbReference>
<dbReference type="PANTHER" id="PTHR42920:SF5">
    <property type="entry name" value="EAMA DOMAIN-CONTAINING PROTEIN"/>
    <property type="match status" value="1"/>
</dbReference>
<evidence type="ECO:0000313" key="9">
    <source>
        <dbReference type="EMBL" id="BCZ44398.1"/>
    </source>
</evidence>
<name>A0ABN6IS60_9CLOT</name>
<dbReference type="InterPro" id="IPR000620">
    <property type="entry name" value="EamA_dom"/>
</dbReference>
<feature type="transmembrane region" description="Helical" evidence="7">
    <location>
        <begin position="160"/>
        <end position="180"/>
    </location>
</feature>
<proteinExistence type="inferred from homology"/>
<comment type="subcellular location">
    <subcellularLocation>
        <location evidence="1">Cell membrane</location>
        <topology evidence="1">Multi-pass membrane protein</topology>
    </subcellularLocation>
</comment>
<evidence type="ECO:0000256" key="2">
    <source>
        <dbReference type="ARBA" id="ARBA00007362"/>
    </source>
</evidence>
<dbReference type="RefSeq" id="WP_224036076.1">
    <property type="nucleotide sequence ID" value="NZ_AP024849.1"/>
</dbReference>